<proteinExistence type="predicted"/>
<keyword evidence="2" id="KW-1185">Reference proteome</keyword>
<dbReference type="AlphaFoldDB" id="A0A6I6MWA4"/>
<evidence type="ECO:0000313" key="2">
    <source>
        <dbReference type="Proteomes" id="UP000436138"/>
    </source>
</evidence>
<dbReference type="KEGG" id="sbro:GQF42_08860"/>
<name>A0A6I6MWA4_9ACTN</name>
<protein>
    <submittedName>
        <fullName evidence="1">Uncharacterized protein</fullName>
    </submittedName>
</protein>
<accession>A0A6I6MWA4</accession>
<dbReference type="EMBL" id="CP047020">
    <property type="protein sequence ID" value="QHA03364.1"/>
    <property type="molecule type" value="Genomic_DNA"/>
</dbReference>
<evidence type="ECO:0000313" key="1">
    <source>
        <dbReference type="EMBL" id="QHA03364.1"/>
    </source>
</evidence>
<dbReference type="RefSeq" id="WP_158919099.1">
    <property type="nucleotide sequence ID" value="NZ_CP047020.1"/>
</dbReference>
<organism evidence="1 2">
    <name type="scientific">Streptomyces broussonetiae</name>
    <dbReference type="NCBI Taxonomy" id="2686304"/>
    <lineage>
        <taxon>Bacteria</taxon>
        <taxon>Bacillati</taxon>
        <taxon>Actinomycetota</taxon>
        <taxon>Actinomycetes</taxon>
        <taxon>Kitasatosporales</taxon>
        <taxon>Streptomycetaceae</taxon>
        <taxon>Streptomyces</taxon>
    </lineage>
</organism>
<gene>
    <name evidence="1" type="ORF">GQF42_08860</name>
</gene>
<reference evidence="1 2" key="1">
    <citation type="submission" date="2019-12" db="EMBL/GenBank/DDBJ databases">
        <title>Streptomyces sp. strain T44 isolated from rhizosphere soil of Broussonetia papyrifera.</title>
        <authorList>
            <person name="Mo P."/>
        </authorList>
    </citation>
    <scope>NUCLEOTIDE SEQUENCE [LARGE SCALE GENOMIC DNA]</scope>
    <source>
        <strain evidence="1 2">T44</strain>
    </source>
</reference>
<sequence>MDIAKCLSVIESLCAGELPPEGGRSGPGAAGAGYRTVELETSDGTRADRVRAPERTAEDFQACREAMAQRLDHRWGLRTPWGQLTVRVRMSRGEEIPEPWATLGLLTDDLDLWQVPGTGRWVALGVAGRDEADVPRLLATVTEIPPP</sequence>
<dbReference type="Proteomes" id="UP000436138">
    <property type="component" value="Chromosome"/>
</dbReference>